<dbReference type="Pfam" id="PF00854">
    <property type="entry name" value="PTR2"/>
    <property type="match status" value="1"/>
</dbReference>
<accession>H0EJN9</accession>
<dbReference type="InParanoid" id="H0EJN9"/>
<evidence type="ECO:0000256" key="8">
    <source>
        <dbReference type="SAM" id="MobiDB-lite"/>
    </source>
</evidence>
<dbReference type="GO" id="GO:0071916">
    <property type="term" value="F:dipeptide transmembrane transporter activity"/>
    <property type="evidence" value="ECO:0007669"/>
    <property type="project" value="UniProtKB-ARBA"/>
</dbReference>
<dbReference type="InterPro" id="IPR018456">
    <property type="entry name" value="PTR2_symporter_CS"/>
</dbReference>
<reference evidence="10 11" key="1">
    <citation type="journal article" date="2012" name="Eukaryot. Cell">
        <title>Genome sequence of the fungus Glarea lozoyensis: the first genome sequence of a species from the Helotiaceae family.</title>
        <authorList>
            <person name="Youssar L."/>
            <person name="Gruening B.A."/>
            <person name="Erxleben A."/>
            <person name="Guenther S."/>
            <person name="Huettel W."/>
        </authorList>
    </citation>
    <scope>NUCLEOTIDE SEQUENCE [LARGE SCALE GENOMIC DNA]</scope>
    <source>
        <strain evidence="11">ATCC 74030 / MF5533</strain>
    </source>
</reference>
<evidence type="ECO:0000313" key="11">
    <source>
        <dbReference type="Proteomes" id="UP000005446"/>
    </source>
</evidence>
<sequence>MNAASDLETAELAKGHAPAKVVSPTENSLTDTDEFEKPTEEEMATLRRVSGQIPWSAYTIAFVEMCERFSYYGTTAVFVNFIQQPMPEGSNTGAGFSGQSGALDMGQRASTGLTTFNAFWAYIMPLFGAYVADQYWGRFKTIQVSCLIALVGHVILIISAIPPVIVHPNGAIACFAVGIVIMGVGVGGFKSNISPLIAEQCTETVMRVKTTKTGERVIMDPAVTVSRVYLYFYLMINVGSLVGSIGMVYAEKYVGFWLSFLLPTLMLCLCPAVTILCKSRYVLHKPEGSVIAKAYKVWMLALKDKWSLNPFTFRRNIKKPGFWDAAMPSQLGANKPAWMTFDDAWVMEVRRGLMACKVFLWYPLYWLAYGQMTNNLTSQAATMKLGSVPNDIVSNLNPISIIIFIPIMDRVVYPGLRKLGFNYTPLKRIATGFFLASMAMVSATVTQSYIYKMHPCGNAANSCEDDGYADISVWVQIVPYSLIGFSEIMASVVSLEYAFTKAPTNMRSFVQAVALFMNAFSSALAQALVALAEDPLLVWNYGVVACLAFAGGILFWLDNYKLDREEDHMNQMSRGQFVRNGEEVTSHDKRVSDADRAPTPVINEKI</sequence>
<dbReference type="PROSITE" id="PS01023">
    <property type="entry name" value="PTR2_2"/>
    <property type="match status" value="1"/>
</dbReference>
<evidence type="ECO:0000256" key="2">
    <source>
        <dbReference type="ARBA" id="ARBA00005982"/>
    </source>
</evidence>
<proteinExistence type="inferred from homology"/>
<dbReference type="GO" id="GO:0005886">
    <property type="term" value="C:plasma membrane"/>
    <property type="evidence" value="ECO:0007669"/>
    <property type="project" value="UniProtKB-ARBA"/>
</dbReference>
<feature type="transmembrane region" description="Helical" evidence="9">
    <location>
        <begin position="471"/>
        <end position="497"/>
    </location>
</feature>
<feature type="transmembrane region" description="Helical" evidence="9">
    <location>
        <begin position="256"/>
        <end position="277"/>
    </location>
</feature>
<evidence type="ECO:0000256" key="9">
    <source>
        <dbReference type="SAM" id="Phobius"/>
    </source>
</evidence>
<protein>
    <submittedName>
        <fullName evidence="10">Putative peptide transporter ptr2</fullName>
    </submittedName>
</protein>
<name>H0EJN9_GLAL7</name>
<dbReference type="InterPro" id="IPR036259">
    <property type="entry name" value="MFS_trans_sf"/>
</dbReference>
<feature type="region of interest" description="Disordered" evidence="8">
    <location>
        <begin position="1"/>
        <end position="39"/>
    </location>
</feature>
<evidence type="ECO:0000256" key="1">
    <source>
        <dbReference type="ARBA" id="ARBA00004141"/>
    </source>
</evidence>
<dbReference type="EMBL" id="AGUE01000056">
    <property type="protein sequence ID" value="EHL01300.1"/>
    <property type="molecule type" value="Genomic_DNA"/>
</dbReference>
<feature type="transmembrane region" description="Helical" evidence="9">
    <location>
        <begin position="509"/>
        <end position="532"/>
    </location>
</feature>
<organism evidence="10 11">
    <name type="scientific">Glarea lozoyensis (strain ATCC 74030 / MF5533)</name>
    <dbReference type="NCBI Taxonomy" id="1104152"/>
    <lineage>
        <taxon>Eukaryota</taxon>
        <taxon>Fungi</taxon>
        <taxon>Dikarya</taxon>
        <taxon>Ascomycota</taxon>
        <taxon>Pezizomycotina</taxon>
        <taxon>Leotiomycetes</taxon>
        <taxon>Helotiales</taxon>
        <taxon>Helotiaceae</taxon>
        <taxon>Glarea</taxon>
    </lineage>
</organism>
<keyword evidence="11" id="KW-1185">Reference proteome</keyword>
<dbReference type="InterPro" id="IPR000109">
    <property type="entry name" value="POT_fam"/>
</dbReference>
<comment type="similarity">
    <text evidence="2 7">Belongs to the major facilitator superfamily. Proton-dependent oligopeptide transporter (POT/PTR) (TC 2.A.17) family.</text>
</comment>
<comment type="subcellular location">
    <subcellularLocation>
        <location evidence="1 7">Membrane</location>
        <topology evidence="1 7">Multi-pass membrane protein</topology>
    </subcellularLocation>
</comment>
<evidence type="ECO:0000256" key="5">
    <source>
        <dbReference type="ARBA" id="ARBA00022989"/>
    </source>
</evidence>
<dbReference type="Gene3D" id="1.20.1250.20">
    <property type="entry name" value="MFS general substrate transporter like domains"/>
    <property type="match status" value="1"/>
</dbReference>
<keyword evidence="4 7" id="KW-0812">Transmembrane</keyword>
<keyword evidence="3 7" id="KW-0813">Transport</keyword>
<evidence type="ECO:0000313" key="10">
    <source>
        <dbReference type="EMBL" id="EHL01300.1"/>
    </source>
</evidence>
<keyword evidence="6 9" id="KW-0472">Membrane</keyword>
<feature type="transmembrane region" description="Helical" evidence="9">
    <location>
        <begin position="228"/>
        <end position="250"/>
    </location>
</feature>
<evidence type="ECO:0000256" key="6">
    <source>
        <dbReference type="ARBA" id="ARBA00023136"/>
    </source>
</evidence>
<keyword evidence="5 9" id="KW-1133">Transmembrane helix</keyword>
<evidence type="ECO:0000256" key="4">
    <source>
        <dbReference type="ARBA" id="ARBA00022692"/>
    </source>
</evidence>
<dbReference type="AlphaFoldDB" id="H0EJN9"/>
<dbReference type="PANTHER" id="PTHR11654">
    <property type="entry name" value="OLIGOPEPTIDE TRANSPORTER-RELATED"/>
    <property type="match status" value="1"/>
</dbReference>
<evidence type="ECO:0000256" key="7">
    <source>
        <dbReference type="RuleBase" id="RU003755"/>
    </source>
</evidence>
<gene>
    <name evidence="10" type="ORF">M7I_2769</name>
</gene>
<dbReference type="FunFam" id="1.20.1250.20:FF:000085">
    <property type="entry name" value="MFS peptide transporter Ptr2"/>
    <property type="match status" value="1"/>
</dbReference>
<feature type="transmembrane region" description="Helical" evidence="9">
    <location>
        <begin position="113"/>
        <end position="132"/>
    </location>
</feature>
<dbReference type="Proteomes" id="UP000005446">
    <property type="component" value="Unassembled WGS sequence"/>
</dbReference>
<feature type="transmembrane region" description="Helical" evidence="9">
    <location>
        <begin position="429"/>
        <end position="451"/>
    </location>
</feature>
<dbReference type="HOGENOM" id="CLU_004790_4_1_1"/>
<feature type="transmembrane region" description="Helical" evidence="9">
    <location>
        <begin position="170"/>
        <end position="189"/>
    </location>
</feature>
<comment type="caution">
    <text evidence="10">The sequence shown here is derived from an EMBL/GenBank/DDBJ whole genome shotgun (WGS) entry which is preliminary data.</text>
</comment>
<evidence type="ECO:0000256" key="3">
    <source>
        <dbReference type="ARBA" id="ARBA00022448"/>
    </source>
</evidence>
<dbReference type="OrthoDB" id="8904098at2759"/>
<feature type="transmembrane region" description="Helical" evidence="9">
    <location>
        <begin position="144"/>
        <end position="164"/>
    </location>
</feature>
<feature type="transmembrane region" description="Helical" evidence="9">
    <location>
        <begin position="538"/>
        <end position="557"/>
    </location>
</feature>
<dbReference type="SUPFAM" id="SSF103473">
    <property type="entry name" value="MFS general substrate transporter"/>
    <property type="match status" value="1"/>
</dbReference>